<protein>
    <submittedName>
        <fullName evidence="1">Uncharacterized protein</fullName>
    </submittedName>
</protein>
<organism evidence="1 2">
    <name type="scientific">Cupriavidus taiwanensis</name>
    <dbReference type="NCBI Taxonomy" id="164546"/>
    <lineage>
        <taxon>Bacteria</taxon>
        <taxon>Pseudomonadati</taxon>
        <taxon>Pseudomonadota</taxon>
        <taxon>Betaproteobacteria</taxon>
        <taxon>Burkholderiales</taxon>
        <taxon>Burkholderiaceae</taxon>
        <taxon>Cupriavidus</taxon>
    </lineage>
</organism>
<reference evidence="1 2" key="1">
    <citation type="submission" date="2018-01" db="EMBL/GenBank/DDBJ databases">
        <authorList>
            <person name="Clerissi C."/>
        </authorList>
    </citation>
    <scope>NUCLEOTIDE SEQUENCE [LARGE SCALE GENOMIC DNA]</scope>
    <source>
        <strain evidence="1">Cupriavidus taiwanensis SWF 66322</strain>
    </source>
</reference>
<accession>A0A375CU63</accession>
<name>A0A375CU63_9BURK</name>
<evidence type="ECO:0000313" key="2">
    <source>
        <dbReference type="Proteomes" id="UP000254259"/>
    </source>
</evidence>
<dbReference type="AlphaFoldDB" id="A0A375CU63"/>
<proteinExistence type="predicted"/>
<evidence type="ECO:0000313" key="1">
    <source>
        <dbReference type="EMBL" id="SPD64443.1"/>
    </source>
</evidence>
<dbReference type="RefSeq" id="WP_115709281.1">
    <property type="nucleotide sequence ID" value="NZ_JAQOLH010000014.1"/>
</dbReference>
<dbReference type="Proteomes" id="UP000254259">
    <property type="component" value="Chromosome CBM2636"/>
</dbReference>
<dbReference type="EMBL" id="LT984813">
    <property type="protein sequence ID" value="SPD64443.1"/>
    <property type="molecule type" value="Genomic_DNA"/>
</dbReference>
<sequence length="77" mass="8285">MLALPSATPEDLWSAIAGLSAEQLHTILDIANAAPGPTEDLDSFRRRIAGVFANVAGFAPAPPPEPIVREMWEKYRG</sequence>
<gene>
    <name evidence="1" type="ORF">CBM2636_11459</name>
</gene>